<dbReference type="EMBL" id="JBHTGQ010000002">
    <property type="protein sequence ID" value="MFC7748702.1"/>
    <property type="molecule type" value="Genomic_DNA"/>
</dbReference>
<keyword evidence="3" id="KW-1185">Reference proteome</keyword>
<evidence type="ECO:0000313" key="2">
    <source>
        <dbReference type="EMBL" id="MFC7748702.1"/>
    </source>
</evidence>
<organism evidence="2 3">
    <name type="scientific">Paenibacillus thermoaerophilus</name>
    <dbReference type="NCBI Taxonomy" id="1215385"/>
    <lineage>
        <taxon>Bacteria</taxon>
        <taxon>Bacillati</taxon>
        <taxon>Bacillota</taxon>
        <taxon>Bacilli</taxon>
        <taxon>Bacillales</taxon>
        <taxon>Paenibacillaceae</taxon>
        <taxon>Paenibacillus</taxon>
    </lineage>
</organism>
<comment type="caution">
    <text evidence="2">The sequence shown here is derived from an EMBL/GenBank/DDBJ whole genome shotgun (WGS) entry which is preliminary data.</text>
</comment>
<name>A0ABW2UXT6_9BACL</name>
<keyword evidence="1" id="KW-1133">Transmembrane helix</keyword>
<feature type="transmembrane region" description="Helical" evidence="1">
    <location>
        <begin position="83"/>
        <end position="103"/>
    </location>
</feature>
<proteinExistence type="predicted"/>
<evidence type="ECO:0000256" key="1">
    <source>
        <dbReference type="SAM" id="Phobius"/>
    </source>
</evidence>
<protein>
    <recommendedName>
        <fullName evidence="4">ABC-2 type transport system permease protein</fullName>
    </recommendedName>
</protein>
<feature type="transmembrane region" description="Helical" evidence="1">
    <location>
        <begin position="42"/>
        <end position="63"/>
    </location>
</feature>
<sequence length="118" mass="11364">MIGPVDAGSAVRAGFAYAIWISLAVTCTAAASAALRSAAGAALLSLGTTGALALTASLLPGWFRYSPGAMPGLAAALAEGRESADWIVAAPFTAAAIAALLAASAAGFRRASLGAADA</sequence>
<feature type="transmembrane region" description="Helical" evidence="1">
    <location>
        <begin position="15"/>
        <end position="35"/>
    </location>
</feature>
<dbReference type="RefSeq" id="WP_246067974.1">
    <property type="nucleotide sequence ID" value="NZ_JBHTGQ010000002.1"/>
</dbReference>
<evidence type="ECO:0008006" key="4">
    <source>
        <dbReference type="Google" id="ProtNLM"/>
    </source>
</evidence>
<gene>
    <name evidence="2" type="ORF">ACFQWB_01915</name>
</gene>
<reference evidence="3" key="1">
    <citation type="journal article" date="2019" name="Int. J. Syst. Evol. Microbiol.">
        <title>The Global Catalogue of Microorganisms (GCM) 10K type strain sequencing project: providing services to taxonomists for standard genome sequencing and annotation.</title>
        <authorList>
            <consortium name="The Broad Institute Genomics Platform"/>
            <consortium name="The Broad Institute Genome Sequencing Center for Infectious Disease"/>
            <person name="Wu L."/>
            <person name="Ma J."/>
        </authorList>
    </citation>
    <scope>NUCLEOTIDE SEQUENCE [LARGE SCALE GENOMIC DNA]</scope>
    <source>
        <strain evidence="3">JCM 18657</strain>
    </source>
</reference>
<keyword evidence="1" id="KW-0472">Membrane</keyword>
<accession>A0ABW2UXT6</accession>
<dbReference type="Proteomes" id="UP001596528">
    <property type="component" value="Unassembled WGS sequence"/>
</dbReference>
<evidence type="ECO:0000313" key="3">
    <source>
        <dbReference type="Proteomes" id="UP001596528"/>
    </source>
</evidence>
<keyword evidence="1" id="KW-0812">Transmembrane</keyword>